<dbReference type="InterPro" id="IPR002491">
    <property type="entry name" value="ABC_transptr_periplasmic_BD"/>
</dbReference>
<dbReference type="SUPFAM" id="SSF53807">
    <property type="entry name" value="Helical backbone' metal receptor"/>
    <property type="match status" value="1"/>
</dbReference>
<evidence type="ECO:0000256" key="1">
    <source>
        <dbReference type="ARBA" id="ARBA00004196"/>
    </source>
</evidence>
<keyword evidence="5" id="KW-0732">Signal</keyword>
<keyword evidence="8" id="KW-1185">Reference proteome</keyword>
<comment type="caution">
    <text evidence="7">The sequence shown here is derived from an EMBL/GenBank/DDBJ whole genome shotgun (WGS) entry which is preliminary data.</text>
</comment>
<evidence type="ECO:0000313" key="8">
    <source>
        <dbReference type="Proteomes" id="UP000191812"/>
    </source>
</evidence>
<sequence length="291" mass="30971">MVTAIRRRSFVTGVVALATTPKSFAAPVPKRIVTLEWTSTEIALSLGISPVGCAEPSGYRTWVDVDNDRLGDVVDVGRRQQPSLEAIRKLQPDLILSSRFRHASLASALGDIAPTHLIDDQAADGDMLAGVYRSVTQAGAALARESEAAALLARLDESMEILKARFGGKVSGRKLIVAQPLPGVPRLRIFAPNSAIAGLLHRIGFAPAMDLPPQPFGFTTIDLEGLAALDGQGTLFILSESIPDDLRNAALWPVLPIVAQGNVMVTGATTWPFGSTASLQKLVDEITSQFD</sequence>
<dbReference type="PROSITE" id="PS50983">
    <property type="entry name" value="FE_B12_PBP"/>
    <property type="match status" value="1"/>
</dbReference>
<dbReference type="PANTHER" id="PTHR30532:SF1">
    <property type="entry name" value="IRON(3+)-HYDROXAMATE-BINDING PROTEIN FHUD"/>
    <property type="match status" value="1"/>
</dbReference>
<name>A0ABM9VJR3_9HYPH</name>
<evidence type="ECO:0000256" key="5">
    <source>
        <dbReference type="ARBA" id="ARBA00022729"/>
    </source>
</evidence>
<keyword evidence="4" id="KW-0410">Iron transport</keyword>
<keyword evidence="4" id="KW-0408">Iron</keyword>
<accession>A0ABM9VJR3</accession>
<feature type="domain" description="Fe/B12 periplasmic-binding" evidence="6">
    <location>
        <begin position="31"/>
        <end position="291"/>
    </location>
</feature>
<dbReference type="RefSeq" id="WP_308400327.1">
    <property type="nucleotide sequence ID" value="NZ_LT009757.1"/>
</dbReference>
<dbReference type="Proteomes" id="UP000191812">
    <property type="component" value="Unassembled WGS sequence"/>
</dbReference>
<evidence type="ECO:0000256" key="3">
    <source>
        <dbReference type="ARBA" id="ARBA00022448"/>
    </source>
</evidence>
<dbReference type="PANTHER" id="PTHR30532">
    <property type="entry name" value="IRON III DICITRATE-BINDING PERIPLASMIC PROTEIN"/>
    <property type="match status" value="1"/>
</dbReference>
<reference evidence="7 8" key="1">
    <citation type="submission" date="2016-01" db="EMBL/GenBank/DDBJ databases">
        <authorList>
            <person name="Regsiter A."/>
            <person name="william w."/>
        </authorList>
    </citation>
    <scope>NUCLEOTIDE SEQUENCE [LARGE SCALE GENOMIC DNA]</scope>
    <source>
        <strain evidence="7 8">CFBP 6927</strain>
    </source>
</reference>
<dbReference type="CDD" id="cd01146">
    <property type="entry name" value="FhuD"/>
    <property type="match status" value="1"/>
</dbReference>
<organism evidence="7 8">
    <name type="scientific">Agrobacterium genomosp. 13 str. CFBP 6927</name>
    <dbReference type="NCBI Taxonomy" id="1183428"/>
    <lineage>
        <taxon>Bacteria</taxon>
        <taxon>Pseudomonadati</taxon>
        <taxon>Pseudomonadota</taxon>
        <taxon>Alphaproteobacteria</taxon>
        <taxon>Hyphomicrobiales</taxon>
        <taxon>Rhizobiaceae</taxon>
        <taxon>Rhizobium/Agrobacterium group</taxon>
        <taxon>Agrobacterium</taxon>
        <taxon>Agrobacterium tumefaciens complex</taxon>
    </lineage>
</organism>
<comment type="similarity">
    <text evidence="2">Belongs to the bacterial solute-binding protein 8 family.</text>
</comment>
<gene>
    <name evidence="7" type="ORF">AGR13a_Lc110248</name>
</gene>
<comment type="subcellular location">
    <subcellularLocation>
        <location evidence="1">Cell envelope</location>
    </subcellularLocation>
</comment>
<dbReference type="EMBL" id="FBWH01000037">
    <property type="protein sequence ID" value="CUX51035.1"/>
    <property type="molecule type" value="Genomic_DNA"/>
</dbReference>
<evidence type="ECO:0000313" key="7">
    <source>
        <dbReference type="EMBL" id="CUX51035.1"/>
    </source>
</evidence>
<dbReference type="Pfam" id="PF01497">
    <property type="entry name" value="Peripla_BP_2"/>
    <property type="match status" value="1"/>
</dbReference>
<evidence type="ECO:0000259" key="6">
    <source>
        <dbReference type="PROSITE" id="PS50983"/>
    </source>
</evidence>
<evidence type="ECO:0000256" key="4">
    <source>
        <dbReference type="ARBA" id="ARBA00022496"/>
    </source>
</evidence>
<proteinExistence type="inferred from homology"/>
<evidence type="ECO:0000256" key="2">
    <source>
        <dbReference type="ARBA" id="ARBA00008814"/>
    </source>
</evidence>
<keyword evidence="4" id="KW-0406">Ion transport</keyword>
<keyword evidence="3" id="KW-0813">Transport</keyword>
<dbReference type="InterPro" id="IPR051313">
    <property type="entry name" value="Bact_iron-sidero_bind"/>
</dbReference>
<protein>
    <recommendedName>
        <fullName evidence="6">Fe/B12 periplasmic-binding domain-containing protein</fullName>
    </recommendedName>
</protein>
<dbReference type="Gene3D" id="3.40.50.1980">
    <property type="entry name" value="Nitrogenase molybdenum iron protein domain"/>
    <property type="match status" value="2"/>
</dbReference>